<gene>
    <name evidence="1" type="ORF">BDR25DRAFT_21168</name>
</gene>
<sequence>MSGYNGRRGPNVSQYVAGLNIPTSNLDHLAEPLNLEEDLALFSNSDFIDWDAGNGEFDPQALDFNLDVDQTPTQLNPSETKDFSDSAHKTTGSREPKMDFNLDGDFQFADFSGFSNPIVDQSIPSLPHSQQPQQSSFPIPPNFASPVTSSVSPVTPQFDHSGKKRKLDNEDAHSHQAIDEAARVAAEEDKRRRNTAASARFRVKKKQREQALEKTAKEMTEKVNLLENRIQQLETENTWLKGLITEKNGGKSSISDISALLKKHEKENASGERSTGNRTDGVGTAVKDPKA</sequence>
<accession>A0ACB6QX25</accession>
<protein>
    <submittedName>
        <fullName evidence="1">Uncharacterized protein</fullName>
    </submittedName>
</protein>
<reference evidence="1" key="1">
    <citation type="journal article" date="2020" name="Stud. Mycol.">
        <title>101 Dothideomycetes genomes: a test case for predicting lifestyles and emergence of pathogens.</title>
        <authorList>
            <person name="Haridas S."/>
            <person name="Albert R."/>
            <person name="Binder M."/>
            <person name="Bloem J."/>
            <person name="Labutti K."/>
            <person name="Salamov A."/>
            <person name="Andreopoulos B."/>
            <person name="Baker S."/>
            <person name="Barry K."/>
            <person name="Bills G."/>
            <person name="Bluhm B."/>
            <person name="Cannon C."/>
            <person name="Castanera R."/>
            <person name="Culley D."/>
            <person name="Daum C."/>
            <person name="Ezra D."/>
            <person name="Gonzalez J."/>
            <person name="Henrissat B."/>
            <person name="Kuo A."/>
            <person name="Liang C."/>
            <person name="Lipzen A."/>
            <person name="Lutzoni F."/>
            <person name="Magnuson J."/>
            <person name="Mondo S."/>
            <person name="Nolan M."/>
            <person name="Ohm R."/>
            <person name="Pangilinan J."/>
            <person name="Park H.-J."/>
            <person name="Ramirez L."/>
            <person name="Alfaro M."/>
            <person name="Sun H."/>
            <person name="Tritt A."/>
            <person name="Yoshinaga Y."/>
            <person name="Zwiers L.-H."/>
            <person name="Turgeon B."/>
            <person name="Goodwin S."/>
            <person name="Spatafora J."/>
            <person name="Crous P."/>
            <person name="Grigoriev I."/>
        </authorList>
    </citation>
    <scope>NUCLEOTIDE SEQUENCE</scope>
    <source>
        <strain evidence="1">ATCC 200398</strain>
    </source>
</reference>
<evidence type="ECO:0000313" key="1">
    <source>
        <dbReference type="EMBL" id="KAF2471568.1"/>
    </source>
</evidence>
<keyword evidence="2" id="KW-1185">Reference proteome</keyword>
<evidence type="ECO:0000313" key="2">
    <source>
        <dbReference type="Proteomes" id="UP000799755"/>
    </source>
</evidence>
<dbReference type="EMBL" id="MU003504">
    <property type="protein sequence ID" value="KAF2471568.1"/>
    <property type="molecule type" value="Genomic_DNA"/>
</dbReference>
<proteinExistence type="predicted"/>
<name>A0ACB6QX25_9PLEO</name>
<comment type="caution">
    <text evidence="1">The sequence shown here is derived from an EMBL/GenBank/DDBJ whole genome shotgun (WGS) entry which is preliminary data.</text>
</comment>
<dbReference type="Proteomes" id="UP000799755">
    <property type="component" value="Unassembled WGS sequence"/>
</dbReference>
<organism evidence="1 2">
    <name type="scientific">Lindgomyces ingoldianus</name>
    <dbReference type="NCBI Taxonomy" id="673940"/>
    <lineage>
        <taxon>Eukaryota</taxon>
        <taxon>Fungi</taxon>
        <taxon>Dikarya</taxon>
        <taxon>Ascomycota</taxon>
        <taxon>Pezizomycotina</taxon>
        <taxon>Dothideomycetes</taxon>
        <taxon>Pleosporomycetidae</taxon>
        <taxon>Pleosporales</taxon>
        <taxon>Lindgomycetaceae</taxon>
        <taxon>Lindgomyces</taxon>
    </lineage>
</organism>